<organism evidence="12 13">
    <name type="scientific">Pseudacidovorax intermedius</name>
    <dbReference type="NCBI Taxonomy" id="433924"/>
    <lineage>
        <taxon>Bacteria</taxon>
        <taxon>Pseudomonadati</taxon>
        <taxon>Pseudomonadota</taxon>
        <taxon>Betaproteobacteria</taxon>
        <taxon>Burkholderiales</taxon>
        <taxon>Comamonadaceae</taxon>
        <taxon>Pseudacidovorax</taxon>
    </lineage>
</organism>
<dbReference type="PANTHER" id="PTHR43047">
    <property type="entry name" value="TWO-COMPONENT HISTIDINE PROTEIN KINASE"/>
    <property type="match status" value="1"/>
</dbReference>
<evidence type="ECO:0000313" key="12">
    <source>
        <dbReference type="EMBL" id="RDI28599.1"/>
    </source>
</evidence>
<evidence type="ECO:0000256" key="3">
    <source>
        <dbReference type="ARBA" id="ARBA00012438"/>
    </source>
</evidence>
<evidence type="ECO:0000256" key="7">
    <source>
        <dbReference type="PROSITE-ProRule" id="PRU00169"/>
    </source>
</evidence>
<dbReference type="CDD" id="cd00156">
    <property type="entry name" value="REC"/>
    <property type="match status" value="1"/>
</dbReference>
<keyword evidence="5" id="KW-0808">Transferase</keyword>
<dbReference type="GO" id="GO:0009927">
    <property type="term" value="F:histidine phosphotransfer kinase activity"/>
    <property type="evidence" value="ECO:0007669"/>
    <property type="project" value="TreeGrafter"/>
</dbReference>
<dbReference type="PRINTS" id="PR00344">
    <property type="entry name" value="BCTRLSENSOR"/>
</dbReference>
<comment type="catalytic activity">
    <reaction evidence="1">
        <text>ATP + protein L-histidine = ADP + protein N-phospho-L-histidine.</text>
        <dbReference type="EC" id="2.7.13.3"/>
    </reaction>
</comment>
<dbReference type="GO" id="GO:0005886">
    <property type="term" value="C:plasma membrane"/>
    <property type="evidence" value="ECO:0007669"/>
    <property type="project" value="TreeGrafter"/>
</dbReference>
<name>A0A370FQG1_9BURK</name>
<keyword evidence="13" id="KW-1185">Reference proteome</keyword>
<dbReference type="Gene3D" id="3.40.50.2300">
    <property type="match status" value="1"/>
</dbReference>
<proteinExistence type="predicted"/>
<dbReference type="Proteomes" id="UP000255265">
    <property type="component" value="Unassembled WGS sequence"/>
</dbReference>
<reference evidence="12 13" key="1">
    <citation type="submission" date="2018-07" db="EMBL/GenBank/DDBJ databases">
        <title>Genomic Encyclopedia of Type Strains, Phase IV (KMG-IV): sequencing the most valuable type-strain genomes for metagenomic binning, comparative biology and taxonomic classification.</title>
        <authorList>
            <person name="Goeker M."/>
        </authorList>
    </citation>
    <scope>NUCLEOTIDE SEQUENCE [LARGE SCALE GENOMIC DNA]</scope>
    <source>
        <strain evidence="12 13">DSM 21352</strain>
    </source>
</reference>
<feature type="transmembrane region" description="Helical" evidence="8">
    <location>
        <begin position="180"/>
        <end position="198"/>
    </location>
</feature>
<dbReference type="InterPro" id="IPR003661">
    <property type="entry name" value="HisK_dim/P_dom"/>
</dbReference>
<dbReference type="SUPFAM" id="SSF52172">
    <property type="entry name" value="CheY-like"/>
    <property type="match status" value="1"/>
</dbReference>
<dbReference type="InterPro" id="IPR011006">
    <property type="entry name" value="CheY-like_superfamily"/>
</dbReference>
<dbReference type="Pfam" id="PF00072">
    <property type="entry name" value="Response_reg"/>
    <property type="match status" value="1"/>
</dbReference>
<dbReference type="Pfam" id="PF00512">
    <property type="entry name" value="HisKA"/>
    <property type="match status" value="1"/>
</dbReference>
<dbReference type="Gene3D" id="6.10.340.10">
    <property type="match status" value="1"/>
</dbReference>
<dbReference type="EMBL" id="QQAV01000001">
    <property type="protein sequence ID" value="RDI28599.1"/>
    <property type="molecule type" value="Genomic_DNA"/>
</dbReference>
<dbReference type="SMART" id="SM00304">
    <property type="entry name" value="HAMP"/>
    <property type="match status" value="1"/>
</dbReference>
<feature type="domain" description="Response regulatory" evidence="10">
    <location>
        <begin position="534"/>
        <end position="650"/>
    </location>
</feature>
<gene>
    <name evidence="12" type="ORF">DFR41_101355</name>
</gene>
<dbReference type="SMART" id="SM00388">
    <property type="entry name" value="HisKA"/>
    <property type="match status" value="1"/>
</dbReference>
<dbReference type="InterPro" id="IPR003594">
    <property type="entry name" value="HATPase_dom"/>
</dbReference>
<keyword evidence="4 7" id="KW-0597">Phosphoprotein</keyword>
<dbReference type="GO" id="GO:0000155">
    <property type="term" value="F:phosphorelay sensor kinase activity"/>
    <property type="evidence" value="ECO:0007669"/>
    <property type="project" value="InterPro"/>
</dbReference>
<dbReference type="EC" id="2.7.13.3" evidence="3"/>
<evidence type="ECO:0000256" key="4">
    <source>
        <dbReference type="ARBA" id="ARBA00022553"/>
    </source>
</evidence>
<dbReference type="PROSITE" id="PS50109">
    <property type="entry name" value="HIS_KIN"/>
    <property type="match status" value="1"/>
</dbReference>
<dbReference type="Pfam" id="PF02518">
    <property type="entry name" value="HATPase_c"/>
    <property type="match status" value="1"/>
</dbReference>
<dbReference type="RefSeq" id="WP_114801467.1">
    <property type="nucleotide sequence ID" value="NZ_QQAV01000001.1"/>
</dbReference>
<dbReference type="OrthoDB" id="6114847at2"/>
<evidence type="ECO:0000256" key="6">
    <source>
        <dbReference type="ARBA" id="ARBA00022777"/>
    </source>
</evidence>
<sequence length="650" mass="68566">MNVGALGGSEPRPAAVATRRLLVVRGSLQRDLVRLGLLPCAVVALLLTGWLTHSRLAMLDDVFAAEGRAIARQVAAMSDLSLYAGDVAALQSVAQAALRGGQASRVEISNGAGIHVVAAGADATHPDRLRSFTAPVLLREASRTMAFAPPGVTTAGDQAIGNVVALRDTTQLRRARIQSLLTGIGIGLLALGGAWLAVRHMARDIARPLRRLTHTVAALQAGQFDARCAIAGRSPRRGGPMHEFATLADDVNRMAEQLQRHKQASDERVREATAVALERMTEAEQAALSRSRFLAAASHDLRQPLHAMGLFIDGLLTGAADAQRPALLRLQESTAFMSLLLDDLLEISRLDARVLTPEVVDLPLAPLFDALAAQHAAHAAASRVRVAWRARGLAVRSDGGMLQRVIGNLVANAIRHSPPGGTVLVTARRRGGDRVRIEVRDRGVGIAPIHQQRIFEEFYQVANVERDRRQGFGLGLAICARLATLLGSRIGLNSALGCGSTFSLALPQAQVAPHAAPLPTASVLPAEPSLAGLRCLLVDDDAHIRIATAELLAQWGCEAVCLASARDAVACLGAAGERFDLVLCDLQLAEGEDGLDVLAAARRLQPDALAVVISGATGPQALQRLRAAGATVLTKPVAPARLRALLATLK</sequence>
<protein>
    <recommendedName>
        <fullName evidence="3">histidine kinase</fullName>
        <ecNumber evidence="3">2.7.13.3</ecNumber>
    </recommendedName>
</protein>
<feature type="modified residue" description="4-aspartylphosphate" evidence="7">
    <location>
        <position position="585"/>
    </location>
</feature>
<dbReference type="AlphaFoldDB" id="A0A370FQG1"/>
<dbReference type="InterPro" id="IPR003660">
    <property type="entry name" value="HAMP_dom"/>
</dbReference>
<dbReference type="SMART" id="SM00387">
    <property type="entry name" value="HATPase_c"/>
    <property type="match status" value="1"/>
</dbReference>
<dbReference type="Gene3D" id="3.30.565.10">
    <property type="entry name" value="Histidine kinase-like ATPase, C-terminal domain"/>
    <property type="match status" value="1"/>
</dbReference>
<dbReference type="PANTHER" id="PTHR43047:SF9">
    <property type="entry name" value="HISTIDINE KINASE"/>
    <property type="match status" value="1"/>
</dbReference>
<dbReference type="Pfam" id="PF00672">
    <property type="entry name" value="HAMP"/>
    <property type="match status" value="1"/>
</dbReference>
<evidence type="ECO:0000313" key="13">
    <source>
        <dbReference type="Proteomes" id="UP000255265"/>
    </source>
</evidence>
<dbReference type="Gene3D" id="1.10.287.130">
    <property type="match status" value="1"/>
</dbReference>
<evidence type="ECO:0000259" key="11">
    <source>
        <dbReference type="PROSITE" id="PS50885"/>
    </source>
</evidence>
<dbReference type="CDD" id="cd06225">
    <property type="entry name" value="HAMP"/>
    <property type="match status" value="1"/>
</dbReference>
<keyword evidence="8" id="KW-0812">Transmembrane</keyword>
<dbReference type="PROSITE" id="PS50885">
    <property type="entry name" value="HAMP"/>
    <property type="match status" value="1"/>
</dbReference>
<dbReference type="SUPFAM" id="SSF55874">
    <property type="entry name" value="ATPase domain of HSP90 chaperone/DNA topoisomerase II/histidine kinase"/>
    <property type="match status" value="1"/>
</dbReference>
<feature type="domain" description="HAMP" evidence="11">
    <location>
        <begin position="203"/>
        <end position="263"/>
    </location>
</feature>
<keyword evidence="6 12" id="KW-0418">Kinase</keyword>
<evidence type="ECO:0000259" key="9">
    <source>
        <dbReference type="PROSITE" id="PS50109"/>
    </source>
</evidence>
<dbReference type="InterPro" id="IPR001789">
    <property type="entry name" value="Sig_transdc_resp-reg_receiver"/>
</dbReference>
<dbReference type="SUPFAM" id="SSF47384">
    <property type="entry name" value="Homodimeric domain of signal transducing histidine kinase"/>
    <property type="match status" value="1"/>
</dbReference>
<dbReference type="CDD" id="cd00082">
    <property type="entry name" value="HisKA"/>
    <property type="match status" value="1"/>
</dbReference>
<keyword evidence="8" id="KW-1133">Transmembrane helix</keyword>
<dbReference type="SMART" id="SM00448">
    <property type="entry name" value="REC"/>
    <property type="match status" value="1"/>
</dbReference>
<evidence type="ECO:0000256" key="2">
    <source>
        <dbReference type="ARBA" id="ARBA00004370"/>
    </source>
</evidence>
<dbReference type="InterPro" id="IPR005467">
    <property type="entry name" value="His_kinase_dom"/>
</dbReference>
<dbReference type="InterPro" id="IPR004358">
    <property type="entry name" value="Sig_transdc_His_kin-like_C"/>
</dbReference>
<accession>A0A370FQG1</accession>
<comment type="subcellular location">
    <subcellularLocation>
        <location evidence="2">Membrane</location>
    </subcellularLocation>
</comment>
<feature type="transmembrane region" description="Helical" evidence="8">
    <location>
        <begin position="32"/>
        <end position="51"/>
    </location>
</feature>
<evidence type="ECO:0000259" key="10">
    <source>
        <dbReference type="PROSITE" id="PS50110"/>
    </source>
</evidence>
<comment type="caution">
    <text evidence="12">The sequence shown here is derived from an EMBL/GenBank/DDBJ whole genome shotgun (WGS) entry which is preliminary data.</text>
</comment>
<feature type="domain" description="Histidine kinase" evidence="9">
    <location>
        <begin position="296"/>
        <end position="510"/>
    </location>
</feature>
<evidence type="ECO:0000256" key="8">
    <source>
        <dbReference type="SAM" id="Phobius"/>
    </source>
</evidence>
<dbReference type="InterPro" id="IPR036890">
    <property type="entry name" value="HATPase_C_sf"/>
</dbReference>
<evidence type="ECO:0000256" key="1">
    <source>
        <dbReference type="ARBA" id="ARBA00000085"/>
    </source>
</evidence>
<dbReference type="InterPro" id="IPR036097">
    <property type="entry name" value="HisK_dim/P_sf"/>
</dbReference>
<dbReference type="PROSITE" id="PS50110">
    <property type="entry name" value="RESPONSE_REGULATORY"/>
    <property type="match status" value="1"/>
</dbReference>
<keyword evidence="8" id="KW-0472">Membrane</keyword>
<evidence type="ECO:0000256" key="5">
    <source>
        <dbReference type="ARBA" id="ARBA00022679"/>
    </source>
</evidence>